<proteinExistence type="predicted"/>
<dbReference type="STRING" id="36847.CLNEO_03200"/>
<evidence type="ECO:0000313" key="2">
    <source>
        <dbReference type="EMBL" id="KXL54343.1"/>
    </source>
</evidence>
<evidence type="ECO:0000313" key="1">
    <source>
        <dbReference type="EMBL" id="KXL54218.1"/>
    </source>
</evidence>
<dbReference type="RefSeq" id="WP_157723449.1">
    <property type="nucleotide sequence ID" value="NZ_LRVM01000001.1"/>
</dbReference>
<dbReference type="Proteomes" id="UP000070539">
    <property type="component" value="Unassembled WGS sequence"/>
</dbReference>
<dbReference type="EMBL" id="LRVM01000001">
    <property type="protein sequence ID" value="KXL54343.1"/>
    <property type="molecule type" value="Genomic_DNA"/>
</dbReference>
<keyword evidence="3" id="KW-1185">Reference proteome</keyword>
<reference evidence="2 3" key="1">
    <citation type="submission" date="2016-01" db="EMBL/GenBank/DDBJ databases">
        <title>Genome sequence of Clostridium neopropionicum X4, DSM-3847.</title>
        <authorList>
            <person name="Poehlein A."/>
            <person name="Beck M.H."/>
            <person name="Bengelsdorf F.R."/>
            <person name="Daniel R."/>
            <person name="Duerre P."/>
        </authorList>
    </citation>
    <scope>NUCLEOTIDE SEQUENCE [LARGE SCALE GENOMIC DNA]</scope>
    <source>
        <strain evidence="2 3">DSM-3847</strain>
    </source>
</reference>
<sequence>MFTIDEGNDPSTMADTDEKAQKKKMCLNDFLHLGVTGTRVLAFLLQADKPKNWRNVL</sequence>
<name>A0A136WIS8_9FIRM</name>
<comment type="caution">
    <text evidence="2">The sequence shown here is derived from an EMBL/GenBank/DDBJ whole genome shotgun (WGS) entry which is preliminary data.</text>
</comment>
<dbReference type="AlphaFoldDB" id="A0A136WIS8"/>
<evidence type="ECO:0000313" key="3">
    <source>
        <dbReference type="Proteomes" id="UP000070539"/>
    </source>
</evidence>
<gene>
    <name evidence="1" type="ORF">CLNEO_03200</name>
    <name evidence="2" type="ORF">CLNEO_04490</name>
</gene>
<organism evidence="2 3">
    <name type="scientific">Anaerotignum neopropionicum</name>
    <dbReference type="NCBI Taxonomy" id="36847"/>
    <lineage>
        <taxon>Bacteria</taxon>
        <taxon>Bacillati</taxon>
        <taxon>Bacillota</taxon>
        <taxon>Clostridia</taxon>
        <taxon>Lachnospirales</taxon>
        <taxon>Anaerotignaceae</taxon>
        <taxon>Anaerotignum</taxon>
    </lineage>
</organism>
<accession>A0A136WIS8</accession>
<dbReference type="EMBL" id="LRVM01000001">
    <property type="protein sequence ID" value="KXL54218.1"/>
    <property type="molecule type" value="Genomic_DNA"/>
</dbReference>
<protein>
    <submittedName>
        <fullName evidence="2">Uncharacterized protein</fullName>
    </submittedName>
</protein>